<sequence length="247" mass="28336">MEKTTKPTISIIVPAFKEAGNLRDATDSILTAVDGLFADYEILIIDCLDKDGKDDGTRKIAEEMARENPHIKSAQNSYVSLGYKYWQGVALAKFEYITFFPGDNETSPETIKEILRAAGKADMVISYIANMEIRERKRRIISKIYTFLMNMLFGMNLRYFNGPGVYKAELLKALPSYVKENHGFSYNAEILVRLIKAGHKYIEVPMYLQPRTYGQAKALNAENFKDVVKRILKLFWETRILVLFSQF</sequence>
<dbReference type="Pfam" id="PF00535">
    <property type="entry name" value="Glycos_transf_2"/>
    <property type="match status" value="1"/>
</dbReference>
<dbReference type="PANTHER" id="PTHR48090">
    <property type="entry name" value="UNDECAPRENYL-PHOSPHATE 4-DEOXY-4-FORMAMIDO-L-ARABINOSE TRANSFERASE-RELATED"/>
    <property type="match status" value="1"/>
</dbReference>
<reference evidence="7 8" key="1">
    <citation type="journal article" date="2016" name="Nat. Commun.">
        <title>Thousands of microbial genomes shed light on interconnected biogeochemical processes in an aquifer system.</title>
        <authorList>
            <person name="Anantharaman K."/>
            <person name="Brown C.T."/>
            <person name="Hug L.A."/>
            <person name="Sharon I."/>
            <person name="Castelle C.J."/>
            <person name="Probst A.J."/>
            <person name="Thomas B.C."/>
            <person name="Singh A."/>
            <person name="Wilkins M.J."/>
            <person name="Karaoz U."/>
            <person name="Brodie E.L."/>
            <person name="Williams K.H."/>
            <person name="Hubbard S.S."/>
            <person name="Banfield J.F."/>
        </authorList>
    </citation>
    <scope>NUCLEOTIDE SEQUENCE [LARGE SCALE GENOMIC DNA]</scope>
</reference>
<evidence type="ECO:0000256" key="1">
    <source>
        <dbReference type="ARBA" id="ARBA00001946"/>
    </source>
</evidence>
<dbReference type="Proteomes" id="UP000178116">
    <property type="component" value="Unassembled WGS sequence"/>
</dbReference>
<dbReference type="InterPro" id="IPR001173">
    <property type="entry name" value="Glyco_trans_2-like"/>
</dbReference>
<comment type="caution">
    <text evidence="7">The sequence shown here is derived from an EMBL/GenBank/DDBJ whole genome shotgun (WGS) entry which is preliminary data.</text>
</comment>
<gene>
    <name evidence="7" type="ORF">A3A10_02620</name>
</gene>
<dbReference type="InterPro" id="IPR050256">
    <property type="entry name" value="Glycosyltransferase_2"/>
</dbReference>
<keyword evidence="4" id="KW-0808">Transferase</keyword>
<evidence type="ECO:0000256" key="4">
    <source>
        <dbReference type="ARBA" id="ARBA00022679"/>
    </source>
</evidence>
<dbReference type="InterPro" id="IPR029044">
    <property type="entry name" value="Nucleotide-diphossugar_trans"/>
</dbReference>
<protein>
    <recommendedName>
        <fullName evidence="6">Glycosyltransferase 2-like domain-containing protein</fullName>
    </recommendedName>
</protein>
<name>A0A1G2LUF7_9BACT</name>
<comment type="cofactor">
    <cofactor evidence="1">
        <name>Mg(2+)</name>
        <dbReference type="ChEBI" id="CHEBI:18420"/>
    </cofactor>
</comment>
<evidence type="ECO:0000256" key="5">
    <source>
        <dbReference type="ARBA" id="ARBA00022842"/>
    </source>
</evidence>
<feature type="domain" description="Glycosyltransferase 2-like" evidence="6">
    <location>
        <begin position="10"/>
        <end position="152"/>
    </location>
</feature>
<dbReference type="PANTHER" id="PTHR48090:SF10">
    <property type="entry name" value="GLUCOSYL-3-PHOSPHOGLYCERATE SYNTHASE"/>
    <property type="match status" value="1"/>
</dbReference>
<dbReference type="SUPFAM" id="SSF53448">
    <property type="entry name" value="Nucleotide-diphospho-sugar transferases"/>
    <property type="match status" value="1"/>
</dbReference>
<evidence type="ECO:0000256" key="3">
    <source>
        <dbReference type="ARBA" id="ARBA00022676"/>
    </source>
</evidence>
<keyword evidence="5" id="KW-0460">Magnesium</keyword>
<evidence type="ECO:0000259" key="6">
    <source>
        <dbReference type="Pfam" id="PF00535"/>
    </source>
</evidence>
<keyword evidence="3" id="KW-0328">Glycosyltransferase</keyword>
<dbReference type="GO" id="GO:0016757">
    <property type="term" value="F:glycosyltransferase activity"/>
    <property type="evidence" value="ECO:0007669"/>
    <property type="project" value="UniProtKB-KW"/>
</dbReference>
<dbReference type="AlphaFoldDB" id="A0A1G2LUF7"/>
<comment type="similarity">
    <text evidence="2">Belongs to the glycosyltransferase 2 family.</text>
</comment>
<dbReference type="Gene3D" id="3.90.550.10">
    <property type="entry name" value="Spore Coat Polysaccharide Biosynthesis Protein SpsA, Chain A"/>
    <property type="match status" value="1"/>
</dbReference>
<evidence type="ECO:0000256" key="2">
    <source>
        <dbReference type="ARBA" id="ARBA00006739"/>
    </source>
</evidence>
<evidence type="ECO:0000313" key="8">
    <source>
        <dbReference type="Proteomes" id="UP000178116"/>
    </source>
</evidence>
<organism evidence="7 8">
    <name type="scientific">Candidatus Tagabacteria bacterium RIFCSPLOWO2_01_FULL_42_9</name>
    <dbReference type="NCBI Taxonomy" id="1802296"/>
    <lineage>
        <taxon>Bacteria</taxon>
        <taxon>Candidatus Tagaibacteriota</taxon>
    </lineage>
</organism>
<dbReference type="EMBL" id="MHRA01000047">
    <property type="protein sequence ID" value="OHA14529.1"/>
    <property type="molecule type" value="Genomic_DNA"/>
</dbReference>
<evidence type="ECO:0000313" key="7">
    <source>
        <dbReference type="EMBL" id="OHA14529.1"/>
    </source>
</evidence>
<proteinExistence type="inferred from homology"/>
<accession>A0A1G2LUF7</accession>